<comment type="caution">
    <text evidence="6">The sequence shown here is derived from an EMBL/GenBank/DDBJ whole genome shotgun (WGS) entry which is preliminary data.</text>
</comment>
<proteinExistence type="inferred from homology"/>
<dbReference type="Gene3D" id="3.40.605.10">
    <property type="entry name" value="Aldehyde Dehydrogenase, Chain A, domain 1"/>
    <property type="match status" value="1"/>
</dbReference>
<feature type="active site" evidence="2">
    <location>
        <position position="332"/>
    </location>
</feature>
<keyword evidence="1 3" id="KW-0560">Oxidoreductase</keyword>
<dbReference type="AlphaFoldDB" id="W7T538"/>
<dbReference type="FunFam" id="3.40.309.10:FF:000009">
    <property type="entry name" value="Aldehyde dehydrogenase A"/>
    <property type="match status" value="1"/>
</dbReference>
<reference evidence="6 7" key="1">
    <citation type="journal article" date="2014" name="Mol. Plant">
        <title>Chromosome Scale Genome Assembly and Transcriptome Profiling of Nannochloropsis gaditana in Nitrogen Depletion.</title>
        <authorList>
            <person name="Corteggiani Carpinelli E."/>
            <person name="Telatin A."/>
            <person name="Vitulo N."/>
            <person name="Forcato C."/>
            <person name="D'Angelo M."/>
            <person name="Schiavon R."/>
            <person name="Vezzi A."/>
            <person name="Giacometti G.M."/>
            <person name="Morosinotto T."/>
            <person name="Valle G."/>
        </authorList>
    </citation>
    <scope>NUCLEOTIDE SEQUENCE [LARGE SCALE GENOMIC DNA]</scope>
    <source>
        <strain evidence="6 7">B-31</strain>
    </source>
</reference>
<dbReference type="PANTHER" id="PTHR11699">
    <property type="entry name" value="ALDEHYDE DEHYDROGENASE-RELATED"/>
    <property type="match status" value="1"/>
</dbReference>
<feature type="domain" description="Aldehyde dehydrogenase" evidence="5">
    <location>
        <begin position="97"/>
        <end position="563"/>
    </location>
</feature>
<dbReference type="InterPro" id="IPR016161">
    <property type="entry name" value="Ald_DH/histidinol_DH"/>
</dbReference>
<dbReference type="InterPro" id="IPR029510">
    <property type="entry name" value="Ald_DH_CS_GLU"/>
</dbReference>
<dbReference type="InterPro" id="IPR016160">
    <property type="entry name" value="Ald_DH_CS_CYS"/>
</dbReference>
<dbReference type="Proteomes" id="UP000019335">
    <property type="component" value="Unassembled WGS sequence"/>
</dbReference>
<feature type="transmembrane region" description="Helical" evidence="4">
    <location>
        <begin position="30"/>
        <end position="55"/>
    </location>
</feature>
<dbReference type="OrthoDB" id="310895at2759"/>
<dbReference type="GO" id="GO:0016620">
    <property type="term" value="F:oxidoreductase activity, acting on the aldehyde or oxo group of donors, NAD or NADP as acceptor"/>
    <property type="evidence" value="ECO:0007669"/>
    <property type="project" value="InterPro"/>
</dbReference>
<keyword evidence="7" id="KW-1185">Reference proteome</keyword>
<dbReference type="PROSITE" id="PS00687">
    <property type="entry name" value="ALDEHYDE_DEHYDR_GLU"/>
    <property type="match status" value="1"/>
</dbReference>
<evidence type="ECO:0000256" key="4">
    <source>
        <dbReference type="SAM" id="Phobius"/>
    </source>
</evidence>
<accession>W7T538</accession>
<evidence type="ECO:0000256" key="2">
    <source>
        <dbReference type="PROSITE-ProRule" id="PRU10007"/>
    </source>
</evidence>
<gene>
    <name evidence="6" type="ORF">Naga_100060g12</name>
</gene>
<keyword evidence="4" id="KW-0812">Transmembrane</keyword>
<evidence type="ECO:0000259" key="5">
    <source>
        <dbReference type="Pfam" id="PF00171"/>
    </source>
</evidence>
<comment type="similarity">
    <text evidence="3">Belongs to the aldehyde dehydrogenase family.</text>
</comment>
<dbReference type="Gene3D" id="3.40.309.10">
    <property type="entry name" value="Aldehyde Dehydrogenase, Chain A, domain 2"/>
    <property type="match status" value="1"/>
</dbReference>
<evidence type="ECO:0000313" key="6">
    <source>
        <dbReference type="EMBL" id="EWM22125.1"/>
    </source>
</evidence>
<dbReference type="InterPro" id="IPR016162">
    <property type="entry name" value="Ald_DH_N"/>
</dbReference>
<keyword evidence="4" id="KW-0472">Membrane</keyword>
<protein>
    <submittedName>
        <fullName evidence="6">Aldehyde/histidinol dehydrogenase</fullName>
    </submittedName>
</protein>
<dbReference type="InterPro" id="IPR016163">
    <property type="entry name" value="Ald_DH_C"/>
</dbReference>
<dbReference type="PROSITE" id="PS00070">
    <property type="entry name" value="ALDEHYDE_DEHYDR_CYS"/>
    <property type="match status" value="1"/>
</dbReference>
<dbReference type="EMBL" id="AZIL01002277">
    <property type="protein sequence ID" value="EWM22125.1"/>
    <property type="molecule type" value="Genomic_DNA"/>
</dbReference>
<evidence type="ECO:0000313" key="7">
    <source>
        <dbReference type="Proteomes" id="UP000019335"/>
    </source>
</evidence>
<sequence>MPPAASGMLHLHDSLMAYLPAQTKGLPPSVVLLLLPLVTIVFAILAGRVVFALALPARKRVPVLEVPLSPALTQDDGVKTRASKTQDLLDPKRPGYLQCYDPATSQRLGEVPIMTAKDVNSLVGKAKKAQAAWAKTSFDERRRVLTAMQHYIVAHMEEIARACSRDSGKPKIEALLGEIMTTCEKIRTVNAQGEAWLKPQYRTPGPMMMHKTAYVEFQPLGVLGVIAPWNYPFHNLYNHVISGLFAGNAVVSKVSEYTSWSSSGYFSDIIRSALVQCGHSPDLVAVVTGLGEAGAALVACPDVDKIIFTGSPGIGKKVMEGAAPHLKPVILELGGKDPMVVMEDADIEGLVPMAMKGAFFNCGQNCCGVERFYVYESVHDRFVAEVVKRVAALRQGPPLSGAERVDCGALVMPRQVEIIQGLVDQAADEGAKVVVGGKPHPGFPKGNFFQPTVLVNVTNEMAIAQEEVFGPVMTIIKVPDDDDATCLRMVNACKYGLGSSIFSKDASRALRLGQQIRAGMTTINDFGVNYLVQALPFGGTKHSGFDRFAGPEGLQACCLMKSVVTDTIPFVKTSIPAQLQYPVSEKTFGFGQGLLGLFYEPTWSGKLKAVRKLM</sequence>
<evidence type="ECO:0000256" key="1">
    <source>
        <dbReference type="ARBA" id="ARBA00023002"/>
    </source>
</evidence>
<keyword evidence="4" id="KW-1133">Transmembrane helix</keyword>
<dbReference type="SUPFAM" id="SSF53720">
    <property type="entry name" value="ALDH-like"/>
    <property type="match status" value="1"/>
</dbReference>
<dbReference type="InterPro" id="IPR015590">
    <property type="entry name" value="Aldehyde_DH_dom"/>
</dbReference>
<dbReference type="Pfam" id="PF00171">
    <property type="entry name" value="Aldedh"/>
    <property type="match status" value="1"/>
</dbReference>
<organism evidence="6 7">
    <name type="scientific">Nannochloropsis gaditana</name>
    <dbReference type="NCBI Taxonomy" id="72520"/>
    <lineage>
        <taxon>Eukaryota</taxon>
        <taxon>Sar</taxon>
        <taxon>Stramenopiles</taxon>
        <taxon>Ochrophyta</taxon>
        <taxon>Eustigmatophyceae</taxon>
        <taxon>Eustigmatales</taxon>
        <taxon>Monodopsidaceae</taxon>
        <taxon>Nannochloropsis</taxon>
    </lineage>
</organism>
<evidence type="ECO:0000256" key="3">
    <source>
        <dbReference type="RuleBase" id="RU003345"/>
    </source>
</evidence>
<name>W7T538_9STRA</name>